<feature type="region of interest" description="Disordered" evidence="1">
    <location>
        <begin position="1"/>
        <end position="20"/>
    </location>
</feature>
<comment type="caution">
    <text evidence="2">The sequence shown here is derived from an EMBL/GenBank/DDBJ whole genome shotgun (WGS) entry which is preliminary data.</text>
</comment>
<reference evidence="2 3" key="1">
    <citation type="submission" date="2019-05" db="EMBL/GenBank/DDBJ databases">
        <title>Emergence of the Ug99 lineage of the wheat stem rust pathogen through somatic hybridization.</title>
        <authorList>
            <person name="Li F."/>
            <person name="Upadhyaya N.M."/>
            <person name="Sperschneider J."/>
            <person name="Matny O."/>
            <person name="Nguyen-Phuc H."/>
            <person name="Mago R."/>
            <person name="Raley C."/>
            <person name="Miller M.E."/>
            <person name="Silverstein K.A.T."/>
            <person name="Henningsen E."/>
            <person name="Hirsch C.D."/>
            <person name="Visser B."/>
            <person name="Pretorius Z.A."/>
            <person name="Steffenson B.J."/>
            <person name="Schwessinger B."/>
            <person name="Dodds P.N."/>
            <person name="Figueroa M."/>
        </authorList>
    </citation>
    <scope>NUCLEOTIDE SEQUENCE [LARGE SCALE GENOMIC DNA]</scope>
    <source>
        <strain evidence="2 3">Ug99</strain>
    </source>
</reference>
<evidence type="ECO:0000313" key="2">
    <source>
        <dbReference type="EMBL" id="KAA1111249.1"/>
    </source>
</evidence>
<evidence type="ECO:0000313" key="3">
    <source>
        <dbReference type="Proteomes" id="UP000325313"/>
    </source>
</evidence>
<proteinExistence type="predicted"/>
<feature type="non-terminal residue" evidence="2">
    <location>
        <position position="1"/>
    </location>
</feature>
<dbReference type="EMBL" id="VDEP01000293">
    <property type="protein sequence ID" value="KAA1111249.1"/>
    <property type="molecule type" value="Genomic_DNA"/>
</dbReference>
<accession>A0A5B0QDQ2</accession>
<evidence type="ECO:0000256" key="1">
    <source>
        <dbReference type="SAM" id="MobiDB-lite"/>
    </source>
</evidence>
<protein>
    <submittedName>
        <fullName evidence="2">Uncharacterized protein</fullName>
    </submittedName>
</protein>
<dbReference type="AlphaFoldDB" id="A0A5B0QDQ2"/>
<sequence>SLALGNSSSTISAGSLQKNPPRQLIANPIQFSDPAITGSLVSAHKLPKASTAMIN</sequence>
<organism evidence="2 3">
    <name type="scientific">Puccinia graminis f. sp. tritici</name>
    <dbReference type="NCBI Taxonomy" id="56615"/>
    <lineage>
        <taxon>Eukaryota</taxon>
        <taxon>Fungi</taxon>
        <taxon>Dikarya</taxon>
        <taxon>Basidiomycota</taxon>
        <taxon>Pucciniomycotina</taxon>
        <taxon>Pucciniomycetes</taxon>
        <taxon>Pucciniales</taxon>
        <taxon>Pucciniaceae</taxon>
        <taxon>Puccinia</taxon>
    </lineage>
</organism>
<dbReference type="Proteomes" id="UP000325313">
    <property type="component" value="Unassembled WGS sequence"/>
</dbReference>
<gene>
    <name evidence="2" type="ORF">PGTUg99_000042</name>
</gene>
<name>A0A5B0QDQ2_PUCGR</name>